<evidence type="ECO:0000313" key="2">
    <source>
        <dbReference type="Proteomes" id="UP000789702"/>
    </source>
</evidence>
<dbReference type="EMBL" id="CAJVPU010033677">
    <property type="protein sequence ID" value="CAG8723096.1"/>
    <property type="molecule type" value="Genomic_DNA"/>
</dbReference>
<feature type="non-terminal residue" evidence="1">
    <location>
        <position position="1"/>
    </location>
</feature>
<evidence type="ECO:0000313" key="1">
    <source>
        <dbReference type="EMBL" id="CAG8723096.1"/>
    </source>
</evidence>
<dbReference type="Proteomes" id="UP000789702">
    <property type="component" value="Unassembled WGS sequence"/>
</dbReference>
<feature type="non-terminal residue" evidence="1">
    <location>
        <position position="210"/>
    </location>
</feature>
<reference evidence="1" key="1">
    <citation type="submission" date="2021-06" db="EMBL/GenBank/DDBJ databases">
        <authorList>
            <person name="Kallberg Y."/>
            <person name="Tangrot J."/>
            <person name="Rosling A."/>
        </authorList>
    </citation>
    <scope>NUCLEOTIDE SEQUENCE</scope>
    <source>
        <strain evidence="1">IL203A</strain>
    </source>
</reference>
<keyword evidence="2" id="KW-1185">Reference proteome</keyword>
<organism evidence="1 2">
    <name type="scientific">Dentiscutata heterogama</name>
    <dbReference type="NCBI Taxonomy" id="1316150"/>
    <lineage>
        <taxon>Eukaryota</taxon>
        <taxon>Fungi</taxon>
        <taxon>Fungi incertae sedis</taxon>
        <taxon>Mucoromycota</taxon>
        <taxon>Glomeromycotina</taxon>
        <taxon>Glomeromycetes</taxon>
        <taxon>Diversisporales</taxon>
        <taxon>Gigasporaceae</taxon>
        <taxon>Dentiscutata</taxon>
    </lineage>
</organism>
<proteinExistence type="predicted"/>
<gene>
    <name evidence="1" type="ORF">DHETER_LOCUS12949</name>
</gene>
<sequence length="210" mass="23205">INDVTTFLINEADKEGLGSKTLSFSPNQEQSIVTGQPFQNADEFIGNNEFTRGGKTVKFSNLFFDILNDSAINGWNSPWTNKDIIVLTNGACVSSCAQTAQYLAEQANIATVSVGGLYDRSMSYSSFPGGNVVNVNDLYNQISNITSSTTDSPPQIPKNFATDVAMFFLTLTYSETHDLEFPDKINEFMFRPATHRLYYDDESILNPSSL</sequence>
<protein>
    <submittedName>
        <fullName evidence="1">7428_t:CDS:1</fullName>
    </submittedName>
</protein>
<comment type="caution">
    <text evidence="1">The sequence shown here is derived from an EMBL/GenBank/DDBJ whole genome shotgun (WGS) entry which is preliminary data.</text>
</comment>
<name>A0ACA9PUJ6_9GLOM</name>
<accession>A0ACA9PUJ6</accession>